<keyword evidence="8" id="KW-0966">Cell projection</keyword>
<name>A0ABT2LQK2_9HYPH</name>
<organism evidence="8 9">
    <name type="scientific">Chelativorans salis</name>
    <dbReference type="NCBI Taxonomy" id="2978478"/>
    <lineage>
        <taxon>Bacteria</taxon>
        <taxon>Pseudomonadati</taxon>
        <taxon>Pseudomonadota</taxon>
        <taxon>Alphaproteobacteria</taxon>
        <taxon>Hyphomicrobiales</taxon>
        <taxon>Phyllobacteriaceae</taxon>
        <taxon>Chelativorans</taxon>
    </lineage>
</organism>
<feature type="transmembrane region" description="Helical" evidence="7">
    <location>
        <begin position="53"/>
        <end position="74"/>
    </location>
</feature>
<evidence type="ECO:0000256" key="3">
    <source>
        <dbReference type="ARBA" id="ARBA00022475"/>
    </source>
</evidence>
<dbReference type="PRINTS" id="PR00952">
    <property type="entry name" value="TYPE3IMQPROT"/>
</dbReference>
<keyword evidence="4 7" id="KW-0812">Transmembrane</keyword>
<accession>A0ABT2LQK2</accession>
<sequence>MTTDFVLAKVQTALVIVLFASAPVIITALAVGLLVGLAQALTQIQDQSLPQTIKLVAVLVVILLFGPVMAYQIAEQASEALDQFPRVTR</sequence>
<keyword evidence="5 7" id="KW-1133">Transmembrane helix</keyword>
<dbReference type="PANTHER" id="PTHR34040">
    <property type="entry name" value="FLAGELLAR BIOSYNTHETIC PROTEIN FLIQ"/>
    <property type="match status" value="1"/>
</dbReference>
<dbReference type="Proteomes" id="UP001320831">
    <property type="component" value="Unassembled WGS sequence"/>
</dbReference>
<proteinExistence type="inferred from homology"/>
<evidence type="ECO:0000256" key="4">
    <source>
        <dbReference type="ARBA" id="ARBA00022692"/>
    </source>
</evidence>
<reference evidence="8 9" key="1">
    <citation type="submission" date="2022-09" db="EMBL/GenBank/DDBJ databases">
        <title>Chelativorans salina sp. nov., a novel slightly halophilic bacterium isolated from a saline lake sediment enrichment.</title>
        <authorList>
            <person name="Gao L."/>
            <person name="Fang B.-Z."/>
            <person name="Li W.-J."/>
        </authorList>
    </citation>
    <scope>NUCLEOTIDE SEQUENCE [LARGE SCALE GENOMIC DNA]</scope>
    <source>
        <strain evidence="8 9">EGI FJ00035</strain>
    </source>
</reference>
<dbReference type="RefSeq" id="WP_260905049.1">
    <property type="nucleotide sequence ID" value="NZ_JAOCZP010000005.1"/>
</dbReference>
<comment type="caution">
    <text evidence="8">The sequence shown here is derived from an EMBL/GenBank/DDBJ whole genome shotgun (WGS) entry which is preliminary data.</text>
</comment>
<dbReference type="InterPro" id="IPR002191">
    <property type="entry name" value="Bac_export_3"/>
</dbReference>
<feature type="transmembrane region" description="Helical" evidence="7">
    <location>
        <begin position="12"/>
        <end position="41"/>
    </location>
</feature>
<evidence type="ECO:0000256" key="5">
    <source>
        <dbReference type="ARBA" id="ARBA00022989"/>
    </source>
</evidence>
<gene>
    <name evidence="8" type="ORF">N5A92_17505</name>
</gene>
<keyword evidence="3" id="KW-1003">Cell membrane</keyword>
<evidence type="ECO:0000256" key="7">
    <source>
        <dbReference type="SAM" id="Phobius"/>
    </source>
</evidence>
<keyword evidence="6 7" id="KW-0472">Membrane</keyword>
<dbReference type="EMBL" id="JAOCZP010000005">
    <property type="protein sequence ID" value="MCT7376830.1"/>
    <property type="molecule type" value="Genomic_DNA"/>
</dbReference>
<evidence type="ECO:0000313" key="8">
    <source>
        <dbReference type="EMBL" id="MCT7376830.1"/>
    </source>
</evidence>
<evidence type="ECO:0000256" key="1">
    <source>
        <dbReference type="ARBA" id="ARBA00004651"/>
    </source>
</evidence>
<comment type="subcellular location">
    <subcellularLocation>
        <location evidence="1">Cell membrane</location>
        <topology evidence="1">Multi-pass membrane protein</topology>
    </subcellularLocation>
</comment>
<keyword evidence="8" id="KW-0969">Cilium</keyword>
<dbReference type="PANTHER" id="PTHR34040:SF7">
    <property type="entry name" value="SURFACE PRESENTATION OF ANTIGENS PROTEIN SPAQ"/>
    <property type="match status" value="1"/>
</dbReference>
<protein>
    <submittedName>
        <fullName evidence="8">Flagellar biosynthetic protein FliQ</fullName>
    </submittedName>
</protein>
<keyword evidence="8" id="KW-0282">Flagellum</keyword>
<evidence type="ECO:0000256" key="6">
    <source>
        <dbReference type="ARBA" id="ARBA00023136"/>
    </source>
</evidence>
<evidence type="ECO:0000313" key="9">
    <source>
        <dbReference type="Proteomes" id="UP001320831"/>
    </source>
</evidence>
<comment type="similarity">
    <text evidence="2">Belongs to the FliQ/MopD/SpaQ family.</text>
</comment>
<keyword evidence="9" id="KW-1185">Reference proteome</keyword>
<dbReference type="Pfam" id="PF01313">
    <property type="entry name" value="Bac_export_3"/>
    <property type="match status" value="1"/>
</dbReference>
<evidence type="ECO:0000256" key="2">
    <source>
        <dbReference type="ARBA" id="ARBA00006156"/>
    </source>
</evidence>